<keyword evidence="6 8" id="KW-0012">Acyltransferase</keyword>
<organism evidence="11 12">
    <name type="scientific">Candidatus Purcelliella pentastirinorum</name>
    <dbReference type="NCBI Taxonomy" id="472834"/>
    <lineage>
        <taxon>Bacteria</taxon>
        <taxon>Pseudomonadati</taxon>
        <taxon>Pseudomonadota</taxon>
        <taxon>Gammaproteobacteria</taxon>
        <taxon>Enterobacterales</taxon>
        <taxon>Enterobacteriaceae</taxon>
        <taxon>Candidatus Purcelliella</taxon>
    </lineage>
</organism>
<keyword evidence="2 8" id="KW-0808">Transferase</keyword>
<comment type="cofactor">
    <cofactor evidence="8">
        <name>Fe(2+)</name>
        <dbReference type="ChEBI" id="CHEBI:29033"/>
    </cofactor>
    <text evidence="8">Binds 1 Fe(2+) ion per subunit.</text>
</comment>
<dbReference type="InterPro" id="IPR022450">
    <property type="entry name" value="TsaD"/>
</dbReference>
<sequence length="371" mass="41760">MLYIYKYFLFILIYFGIEYISIICFIFIFIVFIFFINFMLTLGIETSCDETAVAIYDSNIGLIFDKIYSQSLHSKYGGVVPELASRDHLRKIISLIRISFLEYRLCFSDIDVIAYTAGPGLIGSLLVGATIACTLGFALNLPVIPINHLEAHIHTPMMEGVITDYPFISLLVSGGHTQLIYVKNFRDYELLGQSIDDAAGEAFDKVAKLLGLQYPGGKLLSDMARYGKLNKFIFPRPMLNKDNLNFSFSGIKTFALNILKNIKYNIELYADIARAFEDAMIDVLVNKCISAIKKTGLKRVVLVGGVSANDVLRDKLSTSLKLYNGKAFYSSKIFCTDNAAMIAYTGMIHFFSKNIHDNKLNIKVYPRWSLV</sequence>
<evidence type="ECO:0000256" key="5">
    <source>
        <dbReference type="ARBA" id="ARBA00023004"/>
    </source>
</evidence>
<dbReference type="SUPFAM" id="SSF53067">
    <property type="entry name" value="Actin-like ATPase domain"/>
    <property type="match status" value="2"/>
</dbReference>
<keyword evidence="5 8" id="KW-0408">Iron</keyword>
<keyword evidence="9" id="KW-1133">Transmembrane helix</keyword>
<dbReference type="EMBL" id="CP028374">
    <property type="protein sequence ID" value="AXN02349.1"/>
    <property type="molecule type" value="Genomic_DNA"/>
</dbReference>
<keyword evidence="9" id="KW-0472">Membrane</keyword>
<dbReference type="InterPro" id="IPR017860">
    <property type="entry name" value="Peptidase_M22_CS"/>
</dbReference>
<feature type="binding site" evidence="8">
    <location>
        <position position="309"/>
    </location>
    <ligand>
        <name>substrate</name>
    </ligand>
</feature>
<reference evidence="11 12" key="1">
    <citation type="submission" date="2018-03" db="EMBL/GenBank/DDBJ databases">
        <title>A parallel universe: an anciently diverged bacterial symbiosis in a Hawaiian planthopper (Hemiptera: Cixiidae) reveals rearranged nutritional responsibilities.</title>
        <authorList>
            <person name="Bennett G."/>
            <person name="Mao M."/>
        </authorList>
    </citation>
    <scope>NUCLEOTIDE SEQUENCE [LARGE SCALE GENOMIC DNA]</scope>
    <source>
        <strain evidence="11 12">OLIH</strain>
    </source>
</reference>
<dbReference type="Pfam" id="PF00814">
    <property type="entry name" value="TsaD"/>
    <property type="match status" value="1"/>
</dbReference>
<dbReference type="FunFam" id="3.30.420.40:FF:000012">
    <property type="entry name" value="tRNA N6-adenosine threonylcarbamoyltransferase"/>
    <property type="match status" value="1"/>
</dbReference>
<feature type="binding site" evidence="8">
    <location>
        <position position="217"/>
    </location>
    <ligand>
        <name>substrate</name>
    </ligand>
</feature>
<dbReference type="PROSITE" id="PS01016">
    <property type="entry name" value="GLYCOPROTEASE"/>
    <property type="match status" value="1"/>
</dbReference>
<evidence type="ECO:0000256" key="9">
    <source>
        <dbReference type="SAM" id="Phobius"/>
    </source>
</evidence>
<keyword evidence="3 8" id="KW-0819">tRNA processing</keyword>
<accession>A0A346E044</accession>
<feature type="binding site" evidence="8">
    <location>
        <position position="152"/>
    </location>
    <ligand>
        <name>Fe cation</name>
        <dbReference type="ChEBI" id="CHEBI:24875"/>
    </ligand>
</feature>
<evidence type="ECO:0000256" key="8">
    <source>
        <dbReference type="HAMAP-Rule" id="MF_01445"/>
    </source>
</evidence>
<evidence type="ECO:0000313" key="12">
    <source>
        <dbReference type="Proteomes" id="UP000256856"/>
    </source>
</evidence>
<keyword evidence="9" id="KW-0812">Transmembrane</keyword>
<evidence type="ECO:0000256" key="1">
    <source>
        <dbReference type="ARBA" id="ARBA00022490"/>
    </source>
</evidence>
<dbReference type="AlphaFoldDB" id="A0A346E044"/>
<feature type="binding site" evidence="8">
    <location>
        <begin position="171"/>
        <end position="175"/>
    </location>
    <ligand>
        <name>substrate</name>
    </ligand>
</feature>
<name>A0A346E044_9ENTR</name>
<evidence type="ECO:0000256" key="6">
    <source>
        <dbReference type="ARBA" id="ARBA00023315"/>
    </source>
</evidence>
<dbReference type="HAMAP" id="MF_01445">
    <property type="entry name" value="TsaD"/>
    <property type="match status" value="1"/>
</dbReference>
<dbReference type="GO" id="GO:0061711">
    <property type="term" value="F:tRNA N(6)-L-threonylcarbamoyladenine synthase activity"/>
    <property type="evidence" value="ECO:0007669"/>
    <property type="project" value="UniProtKB-EC"/>
</dbReference>
<evidence type="ECO:0000256" key="7">
    <source>
        <dbReference type="ARBA" id="ARBA00048117"/>
    </source>
</evidence>
<comment type="function">
    <text evidence="8">Required for the formation of a threonylcarbamoyl group on adenosine at position 37 (t(6)A37) in tRNAs that read codons beginning with adenine. Is involved in the transfer of the threonylcarbamoyl moiety of threonylcarbamoyl-AMP (TC-AMP) to the N6 group of A37, together with TsaE and TsaB. TsaD likely plays a direct catalytic role in this reaction.</text>
</comment>
<dbReference type="CDD" id="cd24133">
    <property type="entry name" value="ASKHA_NBD_TsaD_bac"/>
    <property type="match status" value="1"/>
</dbReference>
<comment type="catalytic activity">
    <reaction evidence="7 8">
        <text>L-threonylcarbamoyladenylate + adenosine(37) in tRNA = N(6)-L-threonylcarbamoyladenosine(37) in tRNA + AMP + H(+)</text>
        <dbReference type="Rhea" id="RHEA:37059"/>
        <dbReference type="Rhea" id="RHEA-COMP:10162"/>
        <dbReference type="Rhea" id="RHEA-COMP:10163"/>
        <dbReference type="ChEBI" id="CHEBI:15378"/>
        <dbReference type="ChEBI" id="CHEBI:73682"/>
        <dbReference type="ChEBI" id="CHEBI:74411"/>
        <dbReference type="ChEBI" id="CHEBI:74418"/>
        <dbReference type="ChEBI" id="CHEBI:456215"/>
        <dbReference type="EC" id="2.3.1.234"/>
    </reaction>
</comment>
<evidence type="ECO:0000256" key="3">
    <source>
        <dbReference type="ARBA" id="ARBA00022694"/>
    </source>
</evidence>
<protein>
    <recommendedName>
        <fullName evidence="8">tRNA N6-adenosine threonylcarbamoyltransferase</fullName>
        <ecNumber evidence="8">2.3.1.234</ecNumber>
    </recommendedName>
    <alternativeName>
        <fullName evidence="8">N6-L-threonylcarbamoyladenine synthase</fullName>
        <shortName evidence="8">t(6)A synthase</shortName>
    </alternativeName>
    <alternativeName>
        <fullName evidence="8">t(6)A37 threonylcarbamoyladenosine biosynthesis protein TsaD</fullName>
    </alternativeName>
    <alternativeName>
        <fullName evidence="8">tRNA threonylcarbamoyladenosine biosynthesis protein TsaD</fullName>
    </alternativeName>
</protein>
<evidence type="ECO:0000256" key="4">
    <source>
        <dbReference type="ARBA" id="ARBA00022723"/>
    </source>
</evidence>
<dbReference type="GO" id="GO:0005506">
    <property type="term" value="F:iron ion binding"/>
    <property type="evidence" value="ECO:0007669"/>
    <property type="project" value="UniProtKB-UniRule"/>
</dbReference>
<dbReference type="InterPro" id="IPR017861">
    <property type="entry name" value="KAE1/TsaD"/>
</dbReference>
<keyword evidence="4 8" id="KW-0479">Metal-binding</keyword>
<dbReference type="FunFam" id="3.30.420.40:FF:000040">
    <property type="entry name" value="tRNA N6-adenosine threonylcarbamoyltransferase"/>
    <property type="match status" value="1"/>
</dbReference>
<evidence type="ECO:0000256" key="2">
    <source>
        <dbReference type="ARBA" id="ARBA00022679"/>
    </source>
</evidence>
<feature type="transmembrane region" description="Helical" evidence="9">
    <location>
        <begin position="7"/>
        <end position="40"/>
    </location>
</feature>
<dbReference type="PANTHER" id="PTHR11735">
    <property type="entry name" value="TRNA N6-ADENOSINE THREONYLCARBAMOYLTRANSFERASE"/>
    <property type="match status" value="1"/>
</dbReference>
<dbReference type="GO" id="GO:0005737">
    <property type="term" value="C:cytoplasm"/>
    <property type="evidence" value="ECO:0007669"/>
    <property type="project" value="UniProtKB-SubCell"/>
</dbReference>
<comment type="subcellular location">
    <subcellularLocation>
        <location evidence="8">Cytoplasm</location>
    </subcellularLocation>
</comment>
<gene>
    <name evidence="8" type="primary">tsaD</name>
    <name evidence="11" type="ORF">C9I82_393</name>
</gene>
<dbReference type="NCBIfam" id="TIGR00329">
    <property type="entry name" value="gcp_kae1"/>
    <property type="match status" value="1"/>
</dbReference>
<dbReference type="EC" id="2.3.1.234" evidence="8"/>
<dbReference type="PANTHER" id="PTHR11735:SF6">
    <property type="entry name" value="TRNA N6-ADENOSINE THREONYLCARBAMOYLTRANSFERASE, MITOCHONDRIAL"/>
    <property type="match status" value="1"/>
</dbReference>
<feature type="binding site" evidence="8">
    <location>
        <position position="337"/>
    </location>
    <ligand>
        <name>Fe cation</name>
        <dbReference type="ChEBI" id="CHEBI:24875"/>
    </ligand>
</feature>
<comment type="caution">
    <text evidence="8">Lacks conserved residue(s) required for the propagation of feature annotation.</text>
</comment>
<dbReference type="Gene3D" id="3.30.420.40">
    <property type="match status" value="2"/>
</dbReference>
<dbReference type="KEGG" id="ppet:C9I82_393"/>
<dbReference type="GO" id="GO:0002949">
    <property type="term" value="P:tRNA threonylcarbamoyladenosine modification"/>
    <property type="evidence" value="ECO:0007669"/>
    <property type="project" value="UniProtKB-UniRule"/>
</dbReference>
<dbReference type="NCBIfam" id="TIGR03723">
    <property type="entry name" value="T6A_TsaD_YgjD"/>
    <property type="match status" value="1"/>
</dbReference>
<keyword evidence="1 8" id="KW-0963">Cytoplasm</keyword>
<feature type="binding site" evidence="8">
    <location>
        <position position="148"/>
    </location>
    <ligand>
        <name>Fe cation</name>
        <dbReference type="ChEBI" id="CHEBI:24875"/>
    </ligand>
</feature>
<feature type="binding site" evidence="8">
    <location>
        <position position="204"/>
    </location>
    <ligand>
        <name>substrate</name>
    </ligand>
</feature>
<dbReference type="InterPro" id="IPR043129">
    <property type="entry name" value="ATPase_NBD"/>
</dbReference>
<dbReference type="Proteomes" id="UP000256856">
    <property type="component" value="Chromosome"/>
</dbReference>
<proteinExistence type="inferred from homology"/>
<feature type="domain" description="Gcp-like" evidence="10">
    <location>
        <begin position="63"/>
        <end position="344"/>
    </location>
</feature>
<dbReference type="PRINTS" id="PR00789">
    <property type="entry name" value="OSIALOPTASE"/>
</dbReference>
<dbReference type="InterPro" id="IPR000905">
    <property type="entry name" value="Gcp-like_dom"/>
</dbReference>
<evidence type="ECO:0000313" key="11">
    <source>
        <dbReference type="EMBL" id="AXN02349.1"/>
    </source>
</evidence>
<evidence type="ECO:0000259" key="10">
    <source>
        <dbReference type="Pfam" id="PF00814"/>
    </source>
</evidence>
<keyword evidence="12" id="KW-1185">Reference proteome</keyword>
<comment type="similarity">
    <text evidence="8">Belongs to the KAE1 / TsaD family.</text>
</comment>